<reference evidence="1" key="1">
    <citation type="submission" date="2023-10" db="EMBL/GenBank/DDBJ databases">
        <title>Genome assemblies of two species of porcelain crab, Petrolisthes cinctipes and Petrolisthes manimaculis (Anomura: Porcellanidae).</title>
        <authorList>
            <person name="Angst P."/>
        </authorList>
    </citation>
    <scope>NUCLEOTIDE SEQUENCE</scope>
    <source>
        <strain evidence="1">PB745_01</strain>
        <tissue evidence="1">Gill</tissue>
    </source>
</reference>
<sequence>MLLEYKEQMRKEGEGGDEGAVRQVYEHKKSRIDGCSLTPACFQCLPLTASSIHPPTPQQYTSRLYIGIRDTWIVRVSLASNTYSQQFPQYLAGYHSRGLTVLSSEFTLTNPSLLIGGQTYSKLGSGDFHA</sequence>
<name>A0AAE1KNG3_PETCI</name>
<dbReference type="AlphaFoldDB" id="A0AAE1KNG3"/>
<gene>
    <name evidence="1" type="ORF">Pcinc_017714</name>
</gene>
<keyword evidence="2" id="KW-1185">Reference proteome</keyword>
<proteinExistence type="predicted"/>
<protein>
    <submittedName>
        <fullName evidence="1">Uncharacterized protein</fullName>
    </submittedName>
</protein>
<dbReference type="EMBL" id="JAWQEG010001656">
    <property type="protein sequence ID" value="KAK3877567.1"/>
    <property type="molecule type" value="Genomic_DNA"/>
</dbReference>
<comment type="caution">
    <text evidence="1">The sequence shown here is derived from an EMBL/GenBank/DDBJ whole genome shotgun (WGS) entry which is preliminary data.</text>
</comment>
<evidence type="ECO:0000313" key="2">
    <source>
        <dbReference type="Proteomes" id="UP001286313"/>
    </source>
</evidence>
<organism evidence="1 2">
    <name type="scientific">Petrolisthes cinctipes</name>
    <name type="common">Flat porcelain crab</name>
    <dbReference type="NCBI Taxonomy" id="88211"/>
    <lineage>
        <taxon>Eukaryota</taxon>
        <taxon>Metazoa</taxon>
        <taxon>Ecdysozoa</taxon>
        <taxon>Arthropoda</taxon>
        <taxon>Crustacea</taxon>
        <taxon>Multicrustacea</taxon>
        <taxon>Malacostraca</taxon>
        <taxon>Eumalacostraca</taxon>
        <taxon>Eucarida</taxon>
        <taxon>Decapoda</taxon>
        <taxon>Pleocyemata</taxon>
        <taxon>Anomura</taxon>
        <taxon>Galatheoidea</taxon>
        <taxon>Porcellanidae</taxon>
        <taxon>Petrolisthes</taxon>
    </lineage>
</organism>
<dbReference type="Proteomes" id="UP001286313">
    <property type="component" value="Unassembled WGS sequence"/>
</dbReference>
<evidence type="ECO:0000313" key="1">
    <source>
        <dbReference type="EMBL" id="KAK3877567.1"/>
    </source>
</evidence>
<accession>A0AAE1KNG3</accession>